<accession>Q6EX98</accession>
<feature type="transmembrane region" description="Helical" evidence="1">
    <location>
        <begin position="150"/>
        <end position="171"/>
    </location>
</feature>
<reference evidence="2" key="1">
    <citation type="journal article" date="2003" name="Appl. Environ. Microbiol.">
        <title>Characterization of the corrinoid iron-sulfur protein tetrachloroethene reductive dehalogenase of Dehalobacter restrictus.</title>
        <authorList>
            <person name="Maillard J."/>
            <person name="Schumacher W."/>
            <person name="Vazquez F."/>
            <person name="Regeard C."/>
            <person name="Hagen W.R."/>
            <person name="Holliger C."/>
        </authorList>
    </citation>
    <scope>NUCLEOTIDE SEQUENCE</scope>
    <source>
        <strain evidence="2">TCE1</strain>
    </source>
</reference>
<keyword evidence="1" id="KW-1133">Transmembrane helix</keyword>
<protein>
    <submittedName>
        <fullName evidence="2">Uncharacterized protein</fullName>
    </submittedName>
</protein>
<proteinExistence type="predicted"/>
<keyword evidence="1" id="KW-0472">Membrane</keyword>
<evidence type="ECO:0000256" key="1">
    <source>
        <dbReference type="SAM" id="Phobius"/>
    </source>
</evidence>
<feature type="non-terminal residue" evidence="2">
    <location>
        <position position="178"/>
    </location>
</feature>
<keyword evidence="1" id="KW-0812">Transmembrane</keyword>
<dbReference type="EMBL" id="AJ439608">
    <property type="protein sequence ID" value="CAG70356.1"/>
    <property type="molecule type" value="Genomic_DNA"/>
</dbReference>
<dbReference type="AlphaFoldDB" id="Q6EX98"/>
<sequence length="178" mass="19586">MKTINRILISSVFFALISIASILGVMSIIFASLVPEYGKEMLDKDVFNAEEILNDFDAASAGWGVLRADLNRYGYHLLVMKGNQVVFSDLADTRTKVIASLKELNLQENIVTGKTNDVTFVVKPAGGYGIFALKGAVDDVKLTGLLSGFLPTYLIVSFVVIVVILLLSLFFTRQMAWR</sequence>
<organism evidence="2">
    <name type="scientific">Desulfitobacterium hafniense</name>
    <name type="common">Desulfitobacterium frappieri</name>
    <dbReference type="NCBI Taxonomy" id="49338"/>
    <lineage>
        <taxon>Bacteria</taxon>
        <taxon>Bacillati</taxon>
        <taxon>Bacillota</taxon>
        <taxon>Clostridia</taxon>
        <taxon>Eubacteriales</taxon>
        <taxon>Desulfitobacteriaceae</taxon>
        <taxon>Desulfitobacterium</taxon>
    </lineage>
</organism>
<evidence type="ECO:0000313" key="2">
    <source>
        <dbReference type="EMBL" id="CAG70356.1"/>
    </source>
</evidence>
<reference evidence="2" key="2">
    <citation type="journal article" date="2005" name="Environ. Microbiol.">
        <title>Isolation and characterization of Tn-Dha1, a transposon containing the tetrachloroethene reductive dehalogenase of Desulfitobacterium hafniense strain TCE1.</title>
        <authorList>
            <person name="Maillard J."/>
            <person name="Regeard C."/>
            <person name="Holliger C."/>
        </authorList>
    </citation>
    <scope>NUCLEOTIDE SEQUENCE</scope>
    <source>
        <strain evidence="2">TCE1</strain>
    </source>
</reference>
<feature type="transmembrane region" description="Helical" evidence="1">
    <location>
        <begin position="12"/>
        <end position="34"/>
    </location>
</feature>
<name>Q6EX98_DESHA</name>